<reference evidence="1" key="1">
    <citation type="submission" date="2018-06" db="EMBL/GenBank/DDBJ databases">
        <authorList>
            <person name="Zhirakovskaya E."/>
        </authorList>
    </citation>
    <scope>NUCLEOTIDE SEQUENCE</scope>
</reference>
<evidence type="ECO:0000313" key="1">
    <source>
        <dbReference type="EMBL" id="VAX02141.1"/>
    </source>
</evidence>
<dbReference type="EMBL" id="UOFS01000054">
    <property type="protein sequence ID" value="VAX02141.1"/>
    <property type="molecule type" value="Genomic_DNA"/>
</dbReference>
<gene>
    <name evidence="1" type="ORF">MNBD_GAMMA22-413</name>
</gene>
<dbReference type="AlphaFoldDB" id="A0A3B1AKB0"/>
<protein>
    <submittedName>
        <fullName evidence="1">Uncharacterized protein</fullName>
    </submittedName>
</protein>
<proteinExistence type="predicted"/>
<name>A0A3B1AKB0_9ZZZZ</name>
<accession>A0A3B1AKB0</accession>
<organism evidence="1">
    <name type="scientific">hydrothermal vent metagenome</name>
    <dbReference type="NCBI Taxonomy" id="652676"/>
    <lineage>
        <taxon>unclassified sequences</taxon>
        <taxon>metagenomes</taxon>
        <taxon>ecological metagenomes</taxon>
    </lineage>
</organism>
<dbReference type="NCBIfam" id="NF038116">
    <property type="entry name" value="Sden1266_dom"/>
    <property type="match status" value="1"/>
</dbReference>
<dbReference type="NCBIfam" id="NF033191">
    <property type="entry name" value="JDVT-CTERM"/>
    <property type="match status" value="1"/>
</dbReference>
<sequence>MHYFNLVLRHSIVVLFILASFLQVSYLHAAERISYSIDKSANKISPKLSTNDELLLEKNFRKAPAMVTQGEQIPLSTSSQRIYIGNPNNSNQITTNSQAGVFSIFDASVGLIHDDDGDGFYHQFSVTFDADISIGSALVFARMYISYEGGPWNYYYTTKIFEIIADSDLDAHTVETVFTTGYAPGSYDIRIELFEAGWTGVVTGYGPINDIDLTYLPLEDEEHEFFDSVAAAGCSLSPNASFDPVLPILFLLSLVYFFRQVKFTLHKIGDN</sequence>